<accession>A0A517XNF6</accession>
<proteinExistence type="predicted"/>
<sequence length="186" mass="18789">MPDLRDGESLDVPGSNGAVYTIKNVGGVYACTCMAWRTQSAAVDRRTCKHLRRLRGDAAEDARVGLRAAPPKPSAKGGKPSPAPPPVTLPNPAAAHTLPAPVEADAIVTAYQFAGGRLIGLLCRLGDGQAVGVSSGLADHPPAVGSIVGLRFQKLSATGVPVAAGFAGARTDDAATLPVPAALPVT</sequence>
<dbReference type="AlphaFoldDB" id="A0A517XNF6"/>
<evidence type="ECO:0000313" key="3">
    <source>
        <dbReference type="Proteomes" id="UP000319576"/>
    </source>
</evidence>
<name>A0A517XNF6_9BACT</name>
<protein>
    <recommendedName>
        <fullName evidence="4">SWIM-type domain-containing protein</fullName>
    </recommendedName>
</protein>
<dbReference type="EMBL" id="CP036273">
    <property type="protein sequence ID" value="QDU19041.1"/>
    <property type="molecule type" value="Genomic_DNA"/>
</dbReference>
<dbReference type="Proteomes" id="UP000319576">
    <property type="component" value="Chromosome"/>
</dbReference>
<evidence type="ECO:0000256" key="1">
    <source>
        <dbReference type="SAM" id="MobiDB-lite"/>
    </source>
</evidence>
<organism evidence="2 3">
    <name type="scientific">Urbifossiella limnaea</name>
    <dbReference type="NCBI Taxonomy" id="2528023"/>
    <lineage>
        <taxon>Bacteria</taxon>
        <taxon>Pseudomonadati</taxon>
        <taxon>Planctomycetota</taxon>
        <taxon>Planctomycetia</taxon>
        <taxon>Gemmatales</taxon>
        <taxon>Gemmataceae</taxon>
        <taxon>Urbifossiella</taxon>
    </lineage>
</organism>
<reference evidence="2 3" key="1">
    <citation type="submission" date="2019-02" db="EMBL/GenBank/DDBJ databases">
        <title>Deep-cultivation of Planctomycetes and their phenomic and genomic characterization uncovers novel biology.</title>
        <authorList>
            <person name="Wiegand S."/>
            <person name="Jogler M."/>
            <person name="Boedeker C."/>
            <person name="Pinto D."/>
            <person name="Vollmers J."/>
            <person name="Rivas-Marin E."/>
            <person name="Kohn T."/>
            <person name="Peeters S.H."/>
            <person name="Heuer A."/>
            <person name="Rast P."/>
            <person name="Oberbeckmann S."/>
            <person name="Bunk B."/>
            <person name="Jeske O."/>
            <person name="Meyerdierks A."/>
            <person name="Storesund J.E."/>
            <person name="Kallscheuer N."/>
            <person name="Luecker S."/>
            <person name="Lage O.M."/>
            <person name="Pohl T."/>
            <person name="Merkel B.J."/>
            <person name="Hornburger P."/>
            <person name="Mueller R.-W."/>
            <person name="Bruemmer F."/>
            <person name="Labrenz M."/>
            <person name="Spormann A.M."/>
            <person name="Op den Camp H."/>
            <person name="Overmann J."/>
            <person name="Amann R."/>
            <person name="Jetten M.S.M."/>
            <person name="Mascher T."/>
            <person name="Medema M.H."/>
            <person name="Devos D.P."/>
            <person name="Kaster A.-K."/>
            <person name="Ovreas L."/>
            <person name="Rohde M."/>
            <person name="Galperin M.Y."/>
            <person name="Jogler C."/>
        </authorList>
    </citation>
    <scope>NUCLEOTIDE SEQUENCE [LARGE SCALE GENOMIC DNA]</scope>
    <source>
        <strain evidence="2 3">ETA_A1</strain>
    </source>
</reference>
<evidence type="ECO:0000313" key="2">
    <source>
        <dbReference type="EMBL" id="QDU19041.1"/>
    </source>
</evidence>
<keyword evidence="3" id="KW-1185">Reference proteome</keyword>
<gene>
    <name evidence="2" type="ORF">ETAA1_09440</name>
</gene>
<dbReference type="RefSeq" id="WP_145234735.1">
    <property type="nucleotide sequence ID" value="NZ_CP036273.1"/>
</dbReference>
<evidence type="ECO:0008006" key="4">
    <source>
        <dbReference type="Google" id="ProtNLM"/>
    </source>
</evidence>
<dbReference type="KEGG" id="uli:ETAA1_09440"/>
<feature type="region of interest" description="Disordered" evidence="1">
    <location>
        <begin position="61"/>
        <end position="94"/>
    </location>
</feature>